<dbReference type="InterPro" id="IPR000608">
    <property type="entry name" value="UBC"/>
</dbReference>
<evidence type="ECO:0000256" key="1">
    <source>
        <dbReference type="ARBA" id="ARBA00022679"/>
    </source>
</evidence>
<evidence type="ECO:0000256" key="3">
    <source>
        <dbReference type="PROSITE-ProRule" id="PRU10133"/>
    </source>
</evidence>
<reference evidence="7" key="1">
    <citation type="submission" date="2025-08" db="UniProtKB">
        <authorList>
            <consortium name="RefSeq"/>
        </authorList>
    </citation>
    <scope>IDENTIFICATION</scope>
    <source>
        <tissue evidence="7">Whole organism</tissue>
    </source>
</reference>
<dbReference type="AlphaFoldDB" id="A0A9C6X5A4"/>
<organism evidence="6 7">
    <name type="scientific">Frankliniella occidentalis</name>
    <name type="common">Western flower thrips</name>
    <name type="synonym">Euthrips occidentalis</name>
    <dbReference type="NCBI Taxonomy" id="133901"/>
    <lineage>
        <taxon>Eukaryota</taxon>
        <taxon>Metazoa</taxon>
        <taxon>Ecdysozoa</taxon>
        <taxon>Arthropoda</taxon>
        <taxon>Hexapoda</taxon>
        <taxon>Insecta</taxon>
        <taxon>Pterygota</taxon>
        <taxon>Neoptera</taxon>
        <taxon>Paraneoptera</taxon>
        <taxon>Thysanoptera</taxon>
        <taxon>Terebrantia</taxon>
        <taxon>Thripoidea</taxon>
        <taxon>Thripidae</taxon>
        <taxon>Frankliniella</taxon>
    </lineage>
</organism>
<dbReference type="KEGG" id="foc:127750854"/>
<dbReference type="PROSITE" id="PS00183">
    <property type="entry name" value="UBC_1"/>
    <property type="match status" value="1"/>
</dbReference>
<dbReference type="Proteomes" id="UP000504606">
    <property type="component" value="Unplaced"/>
</dbReference>
<keyword evidence="4" id="KW-0067">ATP-binding</keyword>
<dbReference type="Pfam" id="PF00179">
    <property type="entry name" value="UQ_con"/>
    <property type="match status" value="1"/>
</dbReference>
<evidence type="ECO:0000256" key="4">
    <source>
        <dbReference type="RuleBase" id="RU362109"/>
    </source>
</evidence>
<dbReference type="Gene3D" id="3.10.110.10">
    <property type="entry name" value="Ubiquitin Conjugating Enzyme"/>
    <property type="match status" value="1"/>
</dbReference>
<sequence>MEKMLLNRLNGEMKKINEGLPQGVVSLAPVEGENGPNLMKWRGAIEGPVGSSYEGGLFNLDIIIPDDYPLSPPKVTMLTKIYHPNISSSGYICISILKRRSDDGQWVSGTTLPMLMVALQSLLSDPNPDDPVVASIASQMKNKPDEYKRYATAWTKRYAIKRTM</sequence>
<evidence type="ECO:0000256" key="2">
    <source>
        <dbReference type="ARBA" id="ARBA00022786"/>
    </source>
</evidence>
<gene>
    <name evidence="7" type="primary">LOC127750854</name>
</gene>
<dbReference type="InterPro" id="IPR016135">
    <property type="entry name" value="UBQ-conjugating_enzyme/RWD"/>
</dbReference>
<feature type="active site" description="Glycyl thioester intermediate" evidence="3">
    <location>
        <position position="93"/>
    </location>
</feature>
<dbReference type="InterPro" id="IPR023313">
    <property type="entry name" value="UBQ-conjugating_AS"/>
</dbReference>
<keyword evidence="1" id="KW-0808">Transferase</keyword>
<dbReference type="OrthoDB" id="9978460at2759"/>
<keyword evidence="4" id="KW-0547">Nucleotide-binding</keyword>
<dbReference type="GO" id="GO:0016740">
    <property type="term" value="F:transferase activity"/>
    <property type="evidence" value="ECO:0007669"/>
    <property type="project" value="UniProtKB-KW"/>
</dbReference>
<dbReference type="SMART" id="SM00212">
    <property type="entry name" value="UBCc"/>
    <property type="match status" value="1"/>
</dbReference>
<keyword evidence="6" id="KW-1185">Reference proteome</keyword>
<evidence type="ECO:0000259" key="5">
    <source>
        <dbReference type="PROSITE" id="PS50127"/>
    </source>
</evidence>
<dbReference type="GeneID" id="127750854"/>
<evidence type="ECO:0000313" key="7">
    <source>
        <dbReference type="RefSeq" id="XP_052129412.1"/>
    </source>
</evidence>
<keyword evidence="2 4" id="KW-0833">Ubl conjugation pathway</keyword>
<proteinExistence type="inferred from homology"/>
<dbReference type="RefSeq" id="XP_052129412.1">
    <property type="nucleotide sequence ID" value="XM_052273452.1"/>
</dbReference>
<dbReference type="GO" id="GO:0005524">
    <property type="term" value="F:ATP binding"/>
    <property type="evidence" value="ECO:0007669"/>
    <property type="project" value="UniProtKB-UniRule"/>
</dbReference>
<dbReference type="PANTHER" id="PTHR24068">
    <property type="entry name" value="UBIQUITIN-CONJUGATING ENZYME E2"/>
    <property type="match status" value="1"/>
</dbReference>
<comment type="similarity">
    <text evidence="4">Belongs to the ubiquitin-conjugating enzyme family.</text>
</comment>
<name>A0A9C6X5A4_FRAOC</name>
<accession>A0A9C6X5A4</accession>
<dbReference type="PROSITE" id="PS50127">
    <property type="entry name" value="UBC_2"/>
    <property type="match status" value="1"/>
</dbReference>
<dbReference type="SUPFAM" id="SSF54495">
    <property type="entry name" value="UBC-like"/>
    <property type="match status" value="1"/>
</dbReference>
<protein>
    <submittedName>
        <fullName evidence="7">Uncharacterized protein LOC127750854</fullName>
    </submittedName>
</protein>
<evidence type="ECO:0000313" key="6">
    <source>
        <dbReference type="Proteomes" id="UP000504606"/>
    </source>
</evidence>
<feature type="domain" description="UBC core" evidence="5">
    <location>
        <begin position="4"/>
        <end position="160"/>
    </location>
</feature>